<protein>
    <recommendedName>
        <fullName evidence="4">DUF58 domain-containing protein</fullName>
    </recommendedName>
</protein>
<dbReference type="Proteomes" id="UP001595898">
    <property type="component" value="Unassembled WGS sequence"/>
</dbReference>
<feature type="transmembrane region" description="Helical" evidence="1">
    <location>
        <begin position="21"/>
        <end position="40"/>
    </location>
</feature>
<organism evidence="2 3">
    <name type="scientific">Halosolutus amylolyticus</name>
    <dbReference type="NCBI Taxonomy" id="2932267"/>
    <lineage>
        <taxon>Archaea</taxon>
        <taxon>Methanobacteriati</taxon>
        <taxon>Methanobacteriota</taxon>
        <taxon>Stenosarchaea group</taxon>
        <taxon>Halobacteria</taxon>
        <taxon>Halobacteriales</taxon>
        <taxon>Natrialbaceae</taxon>
        <taxon>Halosolutus</taxon>
    </lineage>
</organism>
<dbReference type="AlphaFoldDB" id="A0ABD5PJA6"/>
<evidence type="ECO:0000256" key="1">
    <source>
        <dbReference type="SAM" id="Phobius"/>
    </source>
</evidence>
<sequence length="93" mass="9816">MTPIRYPHHDRPAYRTRAGSGPIIGGFIVVVLTLALLVAISYPVHALAVVSAFAAAVVLVRTGGPALGRRLDGRMTEFAVPGVGTVRIRLTGR</sequence>
<accession>A0ABD5PJA6</accession>
<keyword evidence="3" id="KW-1185">Reference proteome</keyword>
<comment type="caution">
    <text evidence="2">The sequence shown here is derived from an EMBL/GenBank/DDBJ whole genome shotgun (WGS) entry which is preliminary data.</text>
</comment>
<name>A0ABD5PJA6_9EURY</name>
<feature type="transmembrane region" description="Helical" evidence="1">
    <location>
        <begin position="46"/>
        <end position="64"/>
    </location>
</feature>
<gene>
    <name evidence="2" type="ORF">ACFO5R_01840</name>
</gene>
<evidence type="ECO:0000313" key="2">
    <source>
        <dbReference type="EMBL" id="MFC4540666.1"/>
    </source>
</evidence>
<keyword evidence="1" id="KW-0812">Transmembrane</keyword>
<proteinExistence type="predicted"/>
<evidence type="ECO:0008006" key="4">
    <source>
        <dbReference type="Google" id="ProtNLM"/>
    </source>
</evidence>
<reference evidence="2 3" key="1">
    <citation type="journal article" date="2019" name="Int. J. Syst. Evol. Microbiol.">
        <title>The Global Catalogue of Microorganisms (GCM) 10K type strain sequencing project: providing services to taxonomists for standard genome sequencing and annotation.</title>
        <authorList>
            <consortium name="The Broad Institute Genomics Platform"/>
            <consortium name="The Broad Institute Genome Sequencing Center for Infectious Disease"/>
            <person name="Wu L."/>
            <person name="Ma J."/>
        </authorList>
    </citation>
    <scope>NUCLEOTIDE SEQUENCE [LARGE SCALE GENOMIC DNA]</scope>
    <source>
        <strain evidence="2 3">WLHS5</strain>
    </source>
</reference>
<dbReference type="EMBL" id="JBHSFA010000002">
    <property type="protein sequence ID" value="MFC4540666.1"/>
    <property type="molecule type" value="Genomic_DNA"/>
</dbReference>
<keyword evidence="1" id="KW-1133">Transmembrane helix</keyword>
<evidence type="ECO:0000313" key="3">
    <source>
        <dbReference type="Proteomes" id="UP001595898"/>
    </source>
</evidence>
<keyword evidence="1" id="KW-0472">Membrane</keyword>
<dbReference type="RefSeq" id="WP_250138829.1">
    <property type="nucleotide sequence ID" value="NZ_JALIQP010000001.1"/>
</dbReference>